<organism evidence="2 3">
    <name type="scientific">Vanrija albida</name>
    <dbReference type="NCBI Taxonomy" id="181172"/>
    <lineage>
        <taxon>Eukaryota</taxon>
        <taxon>Fungi</taxon>
        <taxon>Dikarya</taxon>
        <taxon>Basidiomycota</taxon>
        <taxon>Agaricomycotina</taxon>
        <taxon>Tremellomycetes</taxon>
        <taxon>Trichosporonales</taxon>
        <taxon>Trichosporonaceae</taxon>
        <taxon>Vanrija</taxon>
    </lineage>
</organism>
<feature type="region of interest" description="Disordered" evidence="1">
    <location>
        <begin position="1"/>
        <end position="40"/>
    </location>
</feature>
<feature type="compositionally biased region" description="Basic and acidic residues" evidence="1">
    <location>
        <begin position="1"/>
        <end position="15"/>
    </location>
</feature>
<sequence>MADRFNGHYNADDRPLGLPTAPDERTFPRPTTPPHRRRPSLLPKTRLVDITIHINPVLEQYIDPELISDELRHGLMVGHREFLIMWIGNEERALDTSDRYYYRSLSIGIMLGYQFYRDAFEAAEDRPRGSNAPARPRLSRDDFNVLYKFILARGVYKYEAPE</sequence>
<evidence type="ECO:0000313" key="2">
    <source>
        <dbReference type="EMBL" id="KAL1409394.1"/>
    </source>
</evidence>
<dbReference type="GeneID" id="95984420"/>
<dbReference type="EMBL" id="JBBXJM010000003">
    <property type="protein sequence ID" value="KAL1409394.1"/>
    <property type="molecule type" value="Genomic_DNA"/>
</dbReference>
<dbReference type="RefSeq" id="XP_069209338.1">
    <property type="nucleotide sequence ID" value="XM_069351920.1"/>
</dbReference>
<reference evidence="2 3" key="1">
    <citation type="submission" date="2023-08" db="EMBL/GenBank/DDBJ databases">
        <title>Annotated Genome Sequence of Vanrija albida AlHP1.</title>
        <authorList>
            <person name="Herzog R."/>
        </authorList>
    </citation>
    <scope>NUCLEOTIDE SEQUENCE [LARGE SCALE GENOMIC DNA]</scope>
    <source>
        <strain evidence="2 3">AlHP1</strain>
    </source>
</reference>
<protein>
    <submittedName>
        <fullName evidence="2">Uncharacterized protein</fullName>
    </submittedName>
</protein>
<dbReference type="Proteomes" id="UP001565368">
    <property type="component" value="Unassembled WGS sequence"/>
</dbReference>
<proteinExistence type="predicted"/>
<accession>A0ABR3Q3R9</accession>
<comment type="caution">
    <text evidence="2">The sequence shown here is derived from an EMBL/GenBank/DDBJ whole genome shotgun (WGS) entry which is preliminary data.</text>
</comment>
<name>A0ABR3Q3R9_9TREE</name>
<evidence type="ECO:0000313" key="3">
    <source>
        <dbReference type="Proteomes" id="UP001565368"/>
    </source>
</evidence>
<evidence type="ECO:0000256" key="1">
    <source>
        <dbReference type="SAM" id="MobiDB-lite"/>
    </source>
</evidence>
<gene>
    <name evidence="2" type="ORF">Q8F55_003377</name>
</gene>
<keyword evidence="3" id="KW-1185">Reference proteome</keyword>